<dbReference type="SUPFAM" id="SSF51126">
    <property type="entry name" value="Pectin lyase-like"/>
    <property type="match status" value="1"/>
</dbReference>
<dbReference type="AlphaFoldDB" id="A0A328UAH2"/>
<name>A0A328UAH2_9BACL</name>
<protein>
    <recommendedName>
        <fullName evidence="3">Phage tail protein</fullName>
    </recommendedName>
</protein>
<evidence type="ECO:0000313" key="2">
    <source>
        <dbReference type="Proteomes" id="UP000249260"/>
    </source>
</evidence>
<comment type="caution">
    <text evidence="1">The sequence shown here is derived from an EMBL/GenBank/DDBJ whole genome shotgun (WGS) entry which is preliminary data.</text>
</comment>
<keyword evidence="2" id="KW-1185">Reference proteome</keyword>
<evidence type="ECO:0000313" key="1">
    <source>
        <dbReference type="EMBL" id="RAP78311.1"/>
    </source>
</evidence>
<gene>
    <name evidence="1" type="ORF">DL346_07745</name>
</gene>
<accession>A0A328UAH2</accession>
<reference evidence="1 2" key="1">
    <citation type="submission" date="2018-06" db="EMBL/GenBank/DDBJ databases">
        <title>Paenibacillus montanisoli sp. nov., isolated from mountain area soil.</title>
        <authorList>
            <person name="Wu M."/>
        </authorList>
    </citation>
    <scope>NUCLEOTIDE SEQUENCE [LARGE SCALE GENOMIC DNA]</scope>
    <source>
        <strain evidence="1 2">RA17</strain>
    </source>
</reference>
<proteinExistence type="predicted"/>
<dbReference type="RefSeq" id="WP_112881434.1">
    <property type="nucleotide sequence ID" value="NZ_QLUW01000001.1"/>
</dbReference>
<dbReference type="EMBL" id="QLUW01000001">
    <property type="protein sequence ID" value="RAP78311.1"/>
    <property type="molecule type" value="Genomic_DNA"/>
</dbReference>
<evidence type="ECO:0008006" key="3">
    <source>
        <dbReference type="Google" id="ProtNLM"/>
    </source>
</evidence>
<organism evidence="1 2">
    <name type="scientific">Paenibacillus montanisoli</name>
    <dbReference type="NCBI Taxonomy" id="2081970"/>
    <lineage>
        <taxon>Bacteria</taxon>
        <taxon>Bacillati</taxon>
        <taxon>Bacillota</taxon>
        <taxon>Bacilli</taxon>
        <taxon>Bacillales</taxon>
        <taxon>Paenibacillaceae</taxon>
        <taxon>Paenibacillus</taxon>
    </lineage>
</organism>
<dbReference type="Proteomes" id="UP000249260">
    <property type="component" value="Unassembled WGS sequence"/>
</dbReference>
<dbReference type="InterPro" id="IPR011050">
    <property type="entry name" value="Pectin_lyase_fold/virulence"/>
</dbReference>
<sequence>MSFTVDRLYQLLPAIYRIRDIEQGDGIKGGPLRELLGVIAEEVSVIEGNLTQLYDDQFIETCAEWVVPYLGDLLGVRSLQATITATISQRAFVANTLAYRRRKGTALMLEQLARDITGWDARVVEFFHVLAMTQSMHHLRPTNIATPNLRQWEPLEWLNTPFDRIPRTVDVRRIASRRGRHNIPNIGIFLWRLRAYPLTSSPAAVFQADALRYTFSPLGNNTQLFTHPMNEGDFTELAGPLDVPMPIGRRVLDRYLNESYYGKDRSLFLQIDGYDLPAVGQHPSDALNICNLSDLVDALGNIIGWAHMPSAGEKIALDPVLGRLAFPPDRAPASVRVTYYSGFSMDLGGGEYDRTSTFDPELQTMALQLVPQPNATIQDALTALNGSGMVQILDSGRYQETPTIKVAANQRIELRAANGARPLLLLNNTLRISGDENTEVILNGLLISGGTLHVSGKLQRVTLRHCTLVPGLMLDNLGEPQQPGAASLIVQADPEYPITILIDHCITGPMRMPADGVKLTVKDSIINAPPLRELRDMTLDKASMQHGVALASDAAGSVPGPASTLERVTVFGKVSVQEMVLASNCLFTEQVTCERRQAGCVRFSYVPAGSQTPRRYRCQPDLAVQQAVADALRADPFLSQAEQNHIADSVRARLKPSFTQEIYGQPAFAQMDWHTPAEILTGADDGAEMGAFHDVFQTQREVNLVSHLDEFLKFGMEAGLTYIT</sequence>
<dbReference type="OrthoDB" id="626916at2"/>